<dbReference type="STRING" id="1123397.SAMN05660831_01342"/>
<gene>
    <name evidence="3" type="ORF">SAMN05660831_01342</name>
</gene>
<keyword evidence="1" id="KW-0472">Membrane</keyword>
<keyword evidence="4" id="KW-1185">Reference proteome</keyword>
<feature type="transmembrane region" description="Helical" evidence="1">
    <location>
        <begin position="12"/>
        <end position="32"/>
    </location>
</feature>
<dbReference type="InterPro" id="IPR036249">
    <property type="entry name" value="Thioredoxin-like_sf"/>
</dbReference>
<evidence type="ECO:0000313" key="3">
    <source>
        <dbReference type="EMBL" id="SFD26562.1"/>
    </source>
</evidence>
<accession>A0A1I1QX43</accession>
<dbReference type="PANTHER" id="PTHR42852">
    <property type="entry name" value="THIOL:DISULFIDE INTERCHANGE PROTEIN DSBE"/>
    <property type="match status" value="1"/>
</dbReference>
<dbReference type="InterPro" id="IPR050553">
    <property type="entry name" value="Thioredoxin_ResA/DsbE_sf"/>
</dbReference>
<feature type="domain" description="Thioredoxin" evidence="2">
    <location>
        <begin position="36"/>
        <end position="170"/>
    </location>
</feature>
<dbReference type="AlphaFoldDB" id="A0A1I1QX43"/>
<proteinExistence type="predicted"/>
<dbReference type="GO" id="GO:0016491">
    <property type="term" value="F:oxidoreductase activity"/>
    <property type="evidence" value="ECO:0007669"/>
    <property type="project" value="InterPro"/>
</dbReference>
<evidence type="ECO:0000256" key="1">
    <source>
        <dbReference type="SAM" id="Phobius"/>
    </source>
</evidence>
<dbReference type="InterPro" id="IPR013766">
    <property type="entry name" value="Thioredoxin_domain"/>
</dbReference>
<name>A0A1I1QX43_9GAMM</name>
<dbReference type="RefSeq" id="WP_093427985.1">
    <property type="nucleotide sequence ID" value="NZ_FOMJ01000003.1"/>
</dbReference>
<dbReference type="PANTHER" id="PTHR42852:SF17">
    <property type="entry name" value="THIOREDOXIN-LIKE PROTEIN HI_1115"/>
    <property type="match status" value="1"/>
</dbReference>
<dbReference type="Proteomes" id="UP000198611">
    <property type="component" value="Unassembled WGS sequence"/>
</dbReference>
<dbReference type="Gene3D" id="3.40.30.10">
    <property type="entry name" value="Glutaredoxin"/>
    <property type="match status" value="1"/>
</dbReference>
<dbReference type="GO" id="GO:0016209">
    <property type="term" value="F:antioxidant activity"/>
    <property type="evidence" value="ECO:0007669"/>
    <property type="project" value="InterPro"/>
</dbReference>
<dbReference type="EMBL" id="FOMJ01000003">
    <property type="protein sequence ID" value="SFD26562.1"/>
    <property type="molecule type" value="Genomic_DNA"/>
</dbReference>
<dbReference type="CDD" id="cd03011">
    <property type="entry name" value="TlpA_like_ScsD_MtbDsbE"/>
    <property type="match status" value="1"/>
</dbReference>
<evidence type="ECO:0000313" key="4">
    <source>
        <dbReference type="Proteomes" id="UP000198611"/>
    </source>
</evidence>
<dbReference type="InterPro" id="IPR000866">
    <property type="entry name" value="AhpC/TSA"/>
</dbReference>
<keyword evidence="1" id="KW-0812">Transmembrane</keyword>
<organism evidence="3 4">
    <name type="scientific">Thiohalospira halophila DSM 15071</name>
    <dbReference type="NCBI Taxonomy" id="1123397"/>
    <lineage>
        <taxon>Bacteria</taxon>
        <taxon>Pseudomonadati</taxon>
        <taxon>Pseudomonadota</taxon>
        <taxon>Gammaproteobacteria</taxon>
        <taxon>Thiohalospirales</taxon>
        <taxon>Thiohalospiraceae</taxon>
        <taxon>Thiohalospira</taxon>
    </lineage>
</organism>
<keyword evidence="1" id="KW-1133">Transmembrane helix</keyword>
<reference evidence="3 4" key="1">
    <citation type="submission" date="2016-10" db="EMBL/GenBank/DDBJ databases">
        <authorList>
            <person name="de Groot N.N."/>
        </authorList>
    </citation>
    <scope>NUCLEOTIDE SEQUENCE [LARGE SCALE GENOMIC DNA]</scope>
    <source>
        <strain evidence="3 4">HL3</strain>
    </source>
</reference>
<dbReference type="PROSITE" id="PS51352">
    <property type="entry name" value="THIOREDOXIN_2"/>
    <property type="match status" value="1"/>
</dbReference>
<dbReference type="OrthoDB" id="9788279at2"/>
<dbReference type="Pfam" id="PF00578">
    <property type="entry name" value="AhpC-TSA"/>
    <property type="match status" value="1"/>
</dbReference>
<sequence>MTRTRRPILRRLRILLIYLVIFGVMMTAISMWRTRDAPDGPAPPIHGETLAGEAFELAEFRGEPVLVHFWATWCPICELEAPTIDALAEDYRVITVAAWSGGREKVAAHVEEEGITAPVLVDDPGRFADAYGVQAVPTTFVVAPDGTVSAATSGYTTGIGLRLRLWWASAFGGEGQP</sequence>
<dbReference type="SUPFAM" id="SSF52833">
    <property type="entry name" value="Thioredoxin-like"/>
    <property type="match status" value="1"/>
</dbReference>
<protein>
    <submittedName>
        <fullName evidence="3">Peroxiredoxin</fullName>
    </submittedName>
</protein>
<evidence type="ECO:0000259" key="2">
    <source>
        <dbReference type="PROSITE" id="PS51352"/>
    </source>
</evidence>